<dbReference type="SMART" id="SM00388">
    <property type="entry name" value="HisKA"/>
    <property type="match status" value="1"/>
</dbReference>
<evidence type="ECO:0000256" key="6">
    <source>
        <dbReference type="PROSITE-ProRule" id="PRU00169"/>
    </source>
</evidence>
<dbReference type="Gene3D" id="3.30.565.10">
    <property type="entry name" value="Histidine kinase-like ATPase, C-terminal domain"/>
    <property type="match status" value="1"/>
</dbReference>
<dbReference type="Pfam" id="PF00512">
    <property type="entry name" value="HisKA"/>
    <property type="match status" value="1"/>
</dbReference>
<gene>
    <name evidence="11" type="ORF">TSACC_2123</name>
</gene>
<evidence type="ECO:0000256" key="3">
    <source>
        <dbReference type="ARBA" id="ARBA00022553"/>
    </source>
</evidence>
<dbReference type="InParanoid" id="A0A146G1J5"/>
<evidence type="ECO:0000256" key="7">
    <source>
        <dbReference type="SAM" id="Phobius"/>
    </source>
</evidence>
<dbReference type="STRING" id="690879.TSACC_2123"/>
<dbReference type="InterPro" id="IPR035965">
    <property type="entry name" value="PAS-like_dom_sf"/>
</dbReference>
<dbReference type="Gene3D" id="3.40.50.2300">
    <property type="match status" value="1"/>
</dbReference>
<reference evidence="12" key="1">
    <citation type="journal article" date="2017" name="Genome Announc.">
        <title>Draft Genome Sequence of Terrimicrobium sacchariphilum NM-5T, a Facultative Anaerobic Soil Bacterium of the Class Spartobacteria.</title>
        <authorList>
            <person name="Qiu Y.L."/>
            <person name="Tourlousse D.M."/>
            <person name="Matsuura N."/>
            <person name="Ohashi A."/>
            <person name="Sekiguchi Y."/>
        </authorList>
    </citation>
    <scope>NUCLEOTIDE SEQUENCE [LARGE SCALE GENOMIC DNA]</scope>
    <source>
        <strain evidence="12">NM-5</strain>
    </source>
</reference>
<dbReference type="Pfam" id="PF00072">
    <property type="entry name" value="Response_reg"/>
    <property type="match status" value="1"/>
</dbReference>
<dbReference type="CDD" id="cd00082">
    <property type="entry name" value="HisKA"/>
    <property type="match status" value="1"/>
</dbReference>
<dbReference type="AlphaFoldDB" id="A0A146G1J5"/>
<dbReference type="SMART" id="SM00387">
    <property type="entry name" value="HATPase_c"/>
    <property type="match status" value="1"/>
</dbReference>
<feature type="domain" description="Response regulatory" evidence="9">
    <location>
        <begin position="674"/>
        <end position="790"/>
    </location>
</feature>
<dbReference type="Pfam" id="PF02518">
    <property type="entry name" value="HATPase_c"/>
    <property type="match status" value="1"/>
</dbReference>
<dbReference type="PROSITE" id="PS50109">
    <property type="entry name" value="HIS_KIN"/>
    <property type="match status" value="1"/>
</dbReference>
<dbReference type="RefSeq" id="WP_075077614.1">
    <property type="nucleotide sequence ID" value="NZ_BDCO01000002.1"/>
</dbReference>
<dbReference type="OrthoDB" id="9768069at2"/>
<proteinExistence type="predicted"/>
<feature type="transmembrane region" description="Helical" evidence="7">
    <location>
        <begin position="233"/>
        <end position="250"/>
    </location>
</feature>
<keyword evidence="7" id="KW-0472">Membrane</keyword>
<name>A0A146G1J5_TERSA</name>
<protein>
    <recommendedName>
        <fullName evidence="2">histidine kinase</fullName>
        <ecNumber evidence="2">2.7.13.3</ecNumber>
    </recommendedName>
</protein>
<feature type="domain" description="PAS" evidence="10">
    <location>
        <begin position="302"/>
        <end position="372"/>
    </location>
</feature>
<dbReference type="SMART" id="SM00448">
    <property type="entry name" value="REC"/>
    <property type="match status" value="1"/>
</dbReference>
<dbReference type="InterPro" id="IPR000014">
    <property type="entry name" value="PAS"/>
</dbReference>
<dbReference type="InterPro" id="IPR036890">
    <property type="entry name" value="HATPase_C_sf"/>
</dbReference>
<feature type="transmembrane region" description="Helical" evidence="7">
    <location>
        <begin position="21"/>
        <end position="38"/>
    </location>
</feature>
<dbReference type="FunFam" id="3.30.565.10:FF:000006">
    <property type="entry name" value="Sensor histidine kinase WalK"/>
    <property type="match status" value="1"/>
</dbReference>
<evidence type="ECO:0000259" key="10">
    <source>
        <dbReference type="PROSITE" id="PS50112"/>
    </source>
</evidence>
<dbReference type="InterPro" id="IPR003594">
    <property type="entry name" value="HATPase_dom"/>
</dbReference>
<comment type="caution">
    <text evidence="11">The sequence shown here is derived from an EMBL/GenBank/DDBJ whole genome shotgun (WGS) entry which is preliminary data.</text>
</comment>
<keyword evidence="3 6" id="KW-0597">Phosphoprotein</keyword>
<dbReference type="Proteomes" id="UP000076023">
    <property type="component" value="Unassembled WGS sequence"/>
</dbReference>
<dbReference type="InterPro" id="IPR003661">
    <property type="entry name" value="HisK_dim/P_dom"/>
</dbReference>
<dbReference type="CDD" id="cd17580">
    <property type="entry name" value="REC_2_DhkD-like"/>
    <property type="match status" value="1"/>
</dbReference>
<comment type="catalytic activity">
    <reaction evidence="1">
        <text>ATP + protein L-histidine = ADP + protein N-phospho-L-histidine.</text>
        <dbReference type="EC" id="2.7.13.3"/>
    </reaction>
</comment>
<dbReference type="PANTHER" id="PTHR43547">
    <property type="entry name" value="TWO-COMPONENT HISTIDINE KINASE"/>
    <property type="match status" value="1"/>
</dbReference>
<keyword evidence="5" id="KW-0418">Kinase</keyword>
<dbReference type="SUPFAM" id="SSF47384">
    <property type="entry name" value="Homodimeric domain of signal transducing histidine kinase"/>
    <property type="match status" value="1"/>
</dbReference>
<dbReference type="PROSITE" id="PS50112">
    <property type="entry name" value="PAS"/>
    <property type="match status" value="1"/>
</dbReference>
<dbReference type="InterPro" id="IPR004358">
    <property type="entry name" value="Sig_transdc_His_kin-like_C"/>
</dbReference>
<dbReference type="SUPFAM" id="SSF55874">
    <property type="entry name" value="ATPase domain of HSP90 chaperone/DNA topoisomerase II/histidine kinase"/>
    <property type="match status" value="1"/>
</dbReference>
<evidence type="ECO:0000256" key="1">
    <source>
        <dbReference type="ARBA" id="ARBA00000085"/>
    </source>
</evidence>
<feature type="transmembrane region" description="Helical" evidence="7">
    <location>
        <begin position="86"/>
        <end position="110"/>
    </location>
</feature>
<feature type="transmembrane region" description="Helical" evidence="7">
    <location>
        <begin position="50"/>
        <end position="74"/>
    </location>
</feature>
<dbReference type="InterPro" id="IPR011006">
    <property type="entry name" value="CheY-like_superfamily"/>
</dbReference>
<evidence type="ECO:0000256" key="2">
    <source>
        <dbReference type="ARBA" id="ARBA00012438"/>
    </source>
</evidence>
<keyword evidence="4" id="KW-0808">Transferase</keyword>
<dbReference type="InterPro" id="IPR005467">
    <property type="entry name" value="His_kinase_dom"/>
</dbReference>
<evidence type="ECO:0000259" key="8">
    <source>
        <dbReference type="PROSITE" id="PS50109"/>
    </source>
</evidence>
<dbReference type="SMART" id="SM00091">
    <property type="entry name" value="PAS"/>
    <property type="match status" value="1"/>
</dbReference>
<dbReference type="SUPFAM" id="SSF52172">
    <property type="entry name" value="CheY-like"/>
    <property type="match status" value="1"/>
</dbReference>
<feature type="transmembrane region" description="Helical" evidence="7">
    <location>
        <begin position="157"/>
        <end position="180"/>
    </location>
</feature>
<dbReference type="PROSITE" id="PS50110">
    <property type="entry name" value="RESPONSE_REGULATORY"/>
    <property type="match status" value="1"/>
</dbReference>
<evidence type="ECO:0000256" key="5">
    <source>
        <dbReference type="ARBA" id="ARBA00022777"/>
    </source>
</evidence>
<feature type="modified residue" description="4-aspartylphosphate" evidence="6">
    <location>
        <position position="723"/>
    </location>
</feature>
<keyword evidence="7" id="KW-0812">Transmembrane</keyword>
<dbReference type="Gene3D" id="3.30.450.20">
    <property type="entry name" value="PAS domain"/>
    <property type="match status" value="1"/>
</dbReference>
<feature type="transmembrane region" description="Helical" evidence="7">
    <location>
        <begin position="130"/>
        <end position="150"/>
    </location>
</feature>
<evidence type="ECO:0000313" key="12">
    <source>
        <dbReference type="Proteomes" id="UP000076023"/>
    </source>
</evidence>
<accession>A0A146G1J5</accession>
<dbReference type="InterPro" id="IPR001789">
    <property type="entry name" value="Sig_transdc_resp-reg_receiver"/>
</dbReference>
<organism evidence="11 12">
    <name type="scientific">Terrimicrobium sacchariphilum</name>
    <dbReference type="NCBI Taxonomy" id="690879"/>
    <lineage>
        <taxon>Bacteria</taxon>
        <taxon>Pseudomonadati</taxon>
        <taxon>Verrucomicrobiota</taxon>
        <taxon>Terrimicrobiia</taxon>
        <taxon>Terrimicrobiales</taxon>
        <taxon>Terrimicrobiaceae</taxon>
        <taxon>Terrimicrobium</taxon>
    </lineage>
</organism>
<dbReference type="CDD" id="cd00130">
    <property type="entry name" value="PAS"/>
    <property type="match status" value="1"/>
</dbReference>
<dbReference type="InterPro" id="IPR036097">
    <property type="entry name" value="HisK_dim/P_sf"/>
</dbReference>
<keyword evidence="7" id="KW-1133">Transmembrane helix</keyword>
<evidence type="ECO:0000313" key="11">
    <source>
        <dbReference type="EMBL" id="GAT31729.1"/>
    </source>
</evidence>
<sequence>MPGTRFTSFRAQGLRAIATSAGLFGVLGGFLTLLGWALDVPWMTDWLRSGISMFPNAAICGMLTGTALIVLAWSGHSRMLRSLSRLAALLCALLSGLVLYQHLADVNLGIDTALISRSWGQKASAAPMRMGIPASVSYLILGIAVFLASWNGLARRIASLLALGTVAVVSLSLMGYWFGADQLFGIAHYTAIAFQTGLIIFVLSVAIIAVIPEYGLAEMLLREDAGGVAARRLLLPIVIIPPVIGWLQIIGRQYEIYDVAFGTAVRTLCETALFFLLLWWTVNTISSQASVARQARSALRVLDERFTRFMESVPGLAWIKDADGRYVFANESALKAFRLSRTELYGRTDADVFSPETAATFMTNDRRAMLSGEGIQVIEKLEHGDGEHHSLVAKFPIEEPGSPRPFVGGIAIDITDRIRAEEALKLADRRKDEFLATLAHELRNPLAPIRYAVQLIAQPGVDRSTLQYVHGVIDRQVGHMVRLLEDLLDMSRISYGKLELRKERVELSVIVNSALEASRPVIQAAGHELIVEMPPERVVLEADPVRLAQVFSNLLNNASKFTTARGRIVFSVRCEDGAVSVSVSDNGIGLTQESLHTIFDMFSQVHRGGVQSGLGIGLALVKGLLDLHGSTIEAASEGPGQGSRFTVRIPLPKTPLEIASPDALPVVHVSQTLKILVIDDVRDIADSISSLLRSMGYDAHTAYGGDEGLAEADAFRPDVILLDIGMPGRDGHQVCREIRKQTWGGSIYIIAITGWGQESDRRLSREAGFDEHLVKPVDVSKLVDLIEQARGSRATG</sequence>
<dbReference type="InterPro" id="IPR013656">
    <property type="entry name" value="PAS_4"/>
</dbReference>
<dbReference type="Gene3D" id="1.10.287.130">
    <property type="match status" value="1"/>
</dbReference>
<dbReference type="PANTHER" id="PTHR43547:SF2">
    <property type="entry name" value="HYBRID SIGNAL TRANSDUCTION HISTIDINE KINASE C"/>
    <property type="match status" value="1"/>
</dbReference>
<dbReference type="GO" id="GO:0000155">
    <property type="term" value="F:phosphorelay sensor kinase activity"/>
    <property type="evidence" value="ECO:0007669"/>
    <property type="project" value="InterPro"/>
</dbReference>
<dbReference type="EC" id="2.7.13.3" evidence="2"/>
<dbReference type="Pfam" id="PF08448">
    <property type="entry name" value="PAS_4"/>
    <property type="match status" value="1"/>
</dbReference>
<feature type="domain" description="Histidine kinase" evidence="8">
    <location>
        <begin position="437"/>
        <end position="653"/>
    </location>
</feature>
<evidence type="ECO:0000256" key="4">
    <source>
        <dbReference type="ARBA" id="ARBA00022679"/>
    </source>
</evidence>
<dbReference type="PRINTS" id="PR00344">
    <property type="entry name" value="BCTRLSENSOR"/>
</dbReference>
<dbReference type="NCBIfam" id="TIGR00229">
    <property type="entry name" value="sensory_box"/>
    <property type="match status" value="1"/>
</dbReference>
<keyword evidence="12" id="KW-1185">Reference proteome</keyword>
<evidence type="ECO:0000259" key="9">
    <source>
        <dbReference type="PROSITE" id="PS50110"/>
    </source>
</evidence>
<feature type="transmembrane region" description="Helical" evidence="7">
    <location>
        <begin position="186"/>
        <end position="212"/>
    </location>
</feature>
<dbReference type="EMBL" id="BDCO01000002">
    <property type="protein sequence ID" value="GAT31729.1"/>
    <property type="molecule type" value="Genomic_DNA"/>
</dbReference>
<dbReference type="SUPFAM" id="SSF55785">
    <property type="entry name" value="PYP-like sensor domain (PAS domain)"/>
    <property type="match status" value="1"/>
</dbReference>